<evidence type="ECO:0000259" key="7">
    <source>
        <dbReference type="Pfam" id="PF13396"/>
    </source>
</evidence>
<dbReference type="Proteomes" id="UP001597192">
    <property type="component" value="Unassembled WGS sequence"/>
</dbReference>
<dbReference type="Pfam" id="PF13396">
    <property type="entry name" value="PLDc_N"/>
    <property type="match status" value="1"/>
</dbReference>
<reference evidence="9" key="1">
    <citation type="journal article" date="2019" name="Int. J. Syst. Evol. Microbiol.">
        <title>The Global Catalogue of Microorganisms (GCM) 10K type strain sequencing project: providing services to taxonomists for standard genome sequencing and annotation.</title>
        <authorList>
            <consortium name="The Broad Institute Genomics Platform"/>
            <consortium name="The Broad Institute Genome Sequencing Center for Infectious Disease"/>
            <person name="Wu L."/>
            <person name="Ma J."/>
        </authorList>
    </citation>
    <scope>NUCLEOTIDE SEQUENCE [LARGE SCALE GENOMIC DNA]</scope>
    <source>
        <strain evidence="9">CCM 8947</strain>
    </source>
</reference>
<feature type="transmembrane region" description="Helical" evidence="6">
    <location>
        <begin position="45"/>
        <end position="64"/>
    </location>
</feature>
<keyword evidence="2" id="KW-1003">Cell membrane</keyword>
<keyword evidence="5 6" id="KW-0472">Membrane</keyword>
<comment type="subcellular location">
    <subcellularLocation>
        <location evidence="1">Cell membrane</location>
        <topology evidence="1">Multi-pass membrane protein</topology>
    </subcellularLocation>
</comment>
<dbReference type="InterPro" id="IPR027379">
    <property type="entry name" value="CLS_N"/>
</dbReference>
<evidence type="ECO:0000313" key="9">
    <source>
        <dbReference type="Proteomes" id="UP001597192"/>
    </source>
</evidence>
<evidence type="ECO:0000256" key="2">
    <source>
        <dbReference type="ARBA" id="ARBA00022475"/>
    </source>
</evidence>
<evidence type="ECO:0000256" key="6">
    <source>
        <dbReference type="SAM" id="Phobius"/>
    </source>
</evidence>
<keyword evidence="4 6" id="KW-1133">Transmembrane helix</keyword>
<evidence type="ECO:0000256" key="4">
    <source>
        <dbReference type="ARBA" id="ARBA00022989"/>
    </source>
</evidence>
<gene>
    <name evidence="8" type="ORF">ACFQ47_01845</name>
</gene>
<feature type="domain" description="Cardiolipin synthase N-terminal" evidence="7">
    <location>
        <begin position="23"/>
        <end position="66"/>
    </location>
</feature>
<proteinExistence type="predicted"/>
<name>A0ABW4CKQ0_9LACO</name>
<evidence type="ECO:0000256" key="1">
    <source>
        <dbReference type="ARBA" id="ARBA00004651"/>
    </source>
</evidence>
<keyword evidence="3 6" id="KW-0812">Transmembrane</keyword>
<feature type="transmembrane region" description="Helical" evidence="6">
    <location>
        <begin position="13"/>
        <end position="33"/>
    </location>
</feature>
<evidence type="ECO:0000313" key="8">
    <source>
        <dbReference type="EMBL" id="MFD1431429.1"/>
    </source>
</evidence>
<organism evidence="8 9">
    <name type="scientific">Lacticaseibacillus yichunensis</name>
    <dbReference type="NCBI Taxonomy" id="2486015"/>
    <lineage>
        <taxon>Bacteria</taxon>
        <taxon>Bacillati</taxon>
        <taxon>Bacillota</taxon>
        <taxon>Bacilli</taxon>
        <taxon>Lactobacillales</taxon>
        <taxon>Lactobacillaceae</taxon>
        <taxon>Lacticaseibacillus</taxon>
    </lineage>
</organism>
<keyword evidence="9" id="KW-1185">Reference proteome</keyword>
<dbReference type="EMBL" id="JBHTOG010000007">
    <property type="protein sequence ID" value="MFD1431429.1"/>
    <property type="molecule type" value="Genomic_DNA"/>
</dbReference>
<evidence type="ECO:0000256" key="3">
    <source>
        <dbReference type="ARBA" id="ARBA00022692"/>
    </source>
</evidence>
<comment type="caution">
    <text evidence="8">The sequence shown here is derived from an EMBL/GenBank/DDBJ whole genome shotgun (WGS) entry which is preliminary data.</text>
</comment>
<dbReference type="RefSeq" id="WP_125698376.1">
    <property type="nucleotide sequence ID" value="NZ_JBHTOG010000007.1"/>
</dbReference>
<protein>
    <submittedName>
        <fullName evidence="8">PLDc N-terminal domain-containing protein</fullName>
    </submittedName>
</protein>
<evidence type="ECO:0000256" key="5">
    <source>
        <dbReference type="ARBA" id="ARBA00023136"/>
    </source>
</evidence>
<sequence>MHNSELFMEYLPFFIPLIILEVALMLTAVVHVLRHPHYRFGNKALWLVIVILFQLVGPVVYFVFGRGEKA</sequence>
<accession>A0ABW4CKQ0</accession>